<dbReference type="InterPro" id="IPR009057">
    <property type="entry name" value="Homeodomain-like_sf"/>
</dbReference>
<dbReference type="InterPro" id="IPR006600">
    <property type="entry name" value="HTH_CenpB_DNA-bd_dom"/>
</dbReference>
<organism evidence="5 6">
    <name type="scientific">Sinanodonta woodiana</name>
    <name type="common">Chinese pond mussel</name>
    <name type="synonym">Anodonta woodiana</name>
    <dbReference type="NCBI Taxonomy" id="1069815"/>
    <lineage>
        <taxon>Eukaryota</taxon>
        <taxon>Metazoa</taxon>
        <taxon>Spiralia</taxon>
        <taxon>Lophotrochozoa</taxon>
        <taxon>Mollusca</taxon>
        <taxon>Bivalvia</taxon>
        <taxon>Autobranchia</taxon>
        <taxon>Heteroconchia</taxon>
        <taxon>Palaeoheterodonta</taxon>
        <taxon>Unionida</taxon>
        <taxon>Unionoidea</taxon>
        <taxon>Unionidae</taxon>
        <taxon>Unioninae</taxon>
        <taxon>Sinanodonta</taxon>
    </lineage>
</organism>
<dbReference type="Gene3D" id="3.30.710.10">
    <property type="entry name" value="Potassium Channel Kv1.1, Chain A"/>
    <property type="match status" value="1"/>
</dbReference>
<dbReference type="InterPro" id="IPR011333">
    <property type="entry name" value="SKP1/BTB/POZ_sf"/>
</dbReference>
<dbReference type="Gene3D" id="1.10.10.60">
    <property type="entry name" value="Homeodomain-like"/>
    <property type="match status" value="2"/>
</dbReference>
<dbReference type="SUPFAM" id="SSF46689">
    <property type="entry name" value="Homeodomain-like"/>
    <property type="match status" value="2"/>
</dbReference>
<feature type="domain" description="HTH CENPB-type" evidence="4">
    <location>
        <begin position="797"/>
        <end position="865"/>
    </location>
</feature>
<dbReference type="InterPro" id="IPR051481">
    <property type="entry name" value="BTB-POZ/Galectin-3-binding"/>
</dbReference>
<feature type="region of interest" description="Disordered" evidence="2">
    <location>
        <begin position="345"/>
        <end position="546"/>
    </location>
</feature>
<dbReference type="Proteomes" id="UP001634394">
    <property type="component" value="Unassembled WGS sequence"/>
</dbReference>
<dbReference type="Pfam" id="PF00651">
    <property type="entry name" value="BTB"/>
    <property type="match status" value="1"/>
</dbReference>
<evidence type="ECO:0000259" key="4">
    <source>
        <dbReference type="PROSITE" id="PS51253"/>
    </source>
</evidence>
<feature type="compositionally biased region" description="Basic and acidic residues" evidence="2">
    <location>
        <begin position="499"/>
        <end position="509"/>
    </location>
</feature>
<accession>A0ABD3U2Z2</accession>
<dbReference type="Pfam" id="PF03221">
    <property type="entry name" value="HTH_Tnp_Tc5"/>
    <property type="match status" value="1"/>
</dbReference>
<feature type="compositionally biased region" description="Basic and acidic residues" evidence="2">
    <location>
        <begin position="405"/>
        <end position="417"/>
    </location>
</feature>
<evidence type="ECO:0000256" key="2">
    <source>
        <dbReference type="SAM" id="MobiDB-lite"/>
    </source>
</evidence>
<protein>
    <submittedName>
        <fullName evidence="5">Uncharacterized protein</fullName>
    </submittedName>
</protein>
<dbReference type="GO" id="GO:0003677">
    <property type="term" value="F:DNA binding"/>
    <property type="evidence" value="ECO:0007669"/>
    <property type="project" value="UniProtKB-KW"/>
</dbReference>
<feature type="compositionally biased region" description="Polar residues" evidence="2">
    <location>
        <begin position="468"/>
        <end position="478"/>
    </location>
</feature>
<dbReference type="Pfam" id="PF09607">
    <property type="entry name" value="BrkDBD"/>
    <property type="match status" value="2"/>
</dbReference>
<gene>
    <name evidence="5" type="ORF">ACJMK2_020799</name>
</gene>
<dbReference type="SUPFAM" id="SSF54695">
    <property type="entry name" value="POZ domain"/>
    <property type="match status" value="1"/>
</dbReference>
<feature type="compositionally biased region" description="Basic and acidic residues" evidence="2">
    <location>
        <begin position="518"/>
        <end position="533"/>
    </location>
</feature>
<dbReference type="PROSITE" id="PS50097">
    <property type="entry name" value="BTB"/>
    <property type="match status" value="1"/>
</dbReference>
<dbReference type="CDD" id="cd18186">
    <property type="entry name" value="BTB_POZ_ZBTB_KLHL-like"/>
    <property type="match status" value="1"/>
</dbReference>
<feature type="compositionally biased region" description="Basic residues" evidence="2">
    <location>
        <begin position="375"/>
        <end position="391"/>
    </location>
</feature>
<dbReference type="PANTHER" id="PTHR24410:SF23">
    <property type="entry name" value="BTB DOMAIN-CONTAINING PROTEIN-RELATED"/>
    <property type="match status" value="1"/>
</dbReference>
<dbReference type="InterPro" id="IPR018586">
    <property type="entry name" value="Brinker_DNA-bd"/>
</dbReference>
<dbReference type="SMART" id="SM00674">
    <property type="entry name" value="CENPB"/>
    <property type="match status" value="2"/>
</dbReference>
<comment type="caution">
    <text evidence="5">The sequence shown here is derived from an EMBL/GenBank/DDBJ whole genome shotgun (WGS) entry which is preliminary data.</text>
</comment>
<evidence type="ECO:0000259" key="3">
    <source>
        <dbReference type="PROSITE" id="PS50097"/>
    </source>
</evidence>
<dbReference type="EMBL" id="JBJQND010000017">
    <property type="protein sequence ID" value="KAL3842815.1"/>
    <property type="molecule type" value="Genomic_DNA"/>
</dbReference>
<dbReference type="InterPro" id="IPR000210">
    <property type="entry name" value="BTB/POZ_dom"/>
</dbReference>
<dbReference type="PROSITE" id="PS51253">
    <property type="entry name" value="HTH_CENPB"/>
    <property type="match status" value="1"/>
</dbReference>
<evidence type="ECO:0000256" key="1">
    <source>
        <dbReference type="ARBA" id="ARBA00023125"/>
    </source>
</evidence>
<proteinExistence type="predicted"/>
<keyword evidence="6" id="KW-1185">Reference proteome</keyword>
<dbReference type="SMART" id="SM00225">
    <property type="entry name" value="BTB"/>
    <property type="match status" value="1"/>
</dbReference>
<name>A0ABD3U2Z2_SINWO</name>
<evidence type="ECO:0000313" key="5">
    <source>
        <dbReference type="EMBL" id="KAL3842815.1"/>
    </source>
</evidence>
<dbReference type="AlphaFoldDB" id="A0ABD3U2Z2"/>
<reference evidence="5 6" key="1">
    <citation type="submission" date="2024-11" db="EMBL/GenBank/DDBJ databases">
        <title>Chromosome-level genome assembly of the freshwater bivalve Anodonta woodiana.</title>
        <authorList>
            <person name="Chen X."/>
        </authorList>
    </citation>
    <scope>NUCLEOTIDE SEQUENCE [LARGE SCALE GENOMIC DNA]</scope>
    <source>
        <strain evidence="5">MN2024</strain>
        <tissue evidence="5">Gills</tissue>
    </source>
</reference>
<feature type="domain" description="BTB" evidence="3">
    <location>
        <begin position="28"/>
        <end position="95"/>
    </location>
</feature>
<sequence length="961" mass="108657">MEKVYTNSDYSSQILSQISELWRGNKYCDAVLNLQDEKFKLHKLVLMAACPNILRCLAHTEENNIFEFYLPEDSEKSVVMPVVNYLYIGSIQLNMTNVYGIEKLAKQLRLSTLSQFCHDFISLLESETFSQGSLQPGINQENIPKQESTEVEKVVDPKAIDALINSANATLREINTGASSLPELTDVFGQVSCLPQSTDGIGQLPFASKSIKTELDTFISPTLEETISMNEEKTITIEPLNNILQFSKSDNYMTTALATSSACKSYDSATLDIRLGSGRLEPDPFSHQTASNGTLNPQINSCQVSTSTRFTPELNIVACKPSTSQSQGGEGDDIDLVMTAEDENFDDSDDEWVPKGNESSDSDFYPESALDRSTKTKRKMSTKGPKAKKSKKNDSLTAKKKKVRGDKMRSEDDESKKTLKPSSLRTSKGERCSRFGRGLQVDLTGETEHVHEEVTNKNDIVADEGSLNPGNKLSTVSPQMDGLRKKSHCSEIPASSNLPDKEIERKDNASTDQAMVHSQDKSTEESSAARKENNLNSASADNDEEKRKQMEYKLIVVEHAQSQGVKSAAELFNITEDIIEDWIMLKQHFKKKTKEKKKAVSNFGKQQQVKLGEHTDLEDRIVNWLLATDYSIGHADDVNVIGNRAAEIAQEIGKPNLKIGEYWVKQMLERYISTCITKIDESGDVCTHELRKEVSKYATEHGTRAAAEHYGLTTAIVGCWKKNRNLKTFDGNSSAEPSVEITRKRYTISFKLEAVKCAEQLSNRAASRLYGVNEKRVRDWRKQKEELERSQGSQWRLQPVQNHRPYSLLESLLADWIIKETRKITIAEIRAKALLIAEQTNSPEFKASNSWFNRFMKLHKLQEYVKLESSKEKNFVFEKRKEVAESLTRDSRGRFLRKRGKEADFTNEFKLNIIEFAERCGNEEAEQQYGIKKAQIRDWRVQKSSLLQRIKAKNEDKEGET</sequence>
<feature type="compositionally biased region" description="Basic and acidic residues" evidence="2">
    <location>
        <begin position="446"/>
        <end position="456"/>
    </location>
</feature>
<keyword evidence="1" id="KW-0238">DNA-binding</keyword>
<dbReference type="PANTHER" id="PTHR24410">
    <property type="entry name" value="HL07962P-RELATED"/>
    <property type="match status" value="1"/>
</dbReference>
<evidence type="ECO:0000313" key="6">
    <source>
        <dbReference type="Proteomes" id="UP001634394"/>
    </source>
</evidence>